<protein>
    <recommendedName>
        <fullName evidence="4">DUF4239 domain-containing protein</fullName>
    </recommendedName>
</protein>
<proteinExistence type="predicted"/>
<keyword evidence="1" id="KW-1133">Transmembrane helix</keyword>
<feature type="transmembrane region" description="Helical" evidence="1">
    <location>
        <begin position="37"/>
        <end position="56"/>
    </location>
</feature>
<gene>
    <name evidence="2" type="ORF">D0X99_15800</name>
</gene>
<keyword evidence="1" id="KW-0472">Membrane</keyword>
<comment type="caution">
    <text evidence="2">The sequence shown here is derived from an EMBL/GenBank/DDBJ whole genome shotgun (WGS) entry which is preliminary data.</text>
</comment>
<accession>A0A418PP43</accession>
<evidence type="ECO:0000313" key="3">
    <source>
        <dbReference type="Proteomes" id="UP000283522"/>
    </source>
</evidence>
<evidence type="ECO:0000313" key="2">
    <source>
        <dbReference type="EMBL" id="RIW13703.1"/>
    </source>
</evidence>
<organism evidence="2 3">
    <name type="scientific">Algoriphagus lacus</name>
    <dbReference type="NCBI Taxonomy" id="2056311"/>
    <lineage>
        <taxon>Bacteria</taxon>
        <taxon>Pseudomonadati</taxon>
        <taxon>Bacteroidota</taxon>
        <taxon>Cytophagia</taxon>
        <taxon>Cytophagales</taxon>
        <taxon>Cyclobacteriaceae</taxon>
        <taxon>Algoriphagus</taxon>
    </lineage>
</organism>
<feature type="transmembrane region" description="Helical" evidence="1">
    <location>
        <begin position="12"/>
        <end position="31"/>
    </location>
</feature>
<feature type="transmembrane region" description="Helical" evidence="1">
    <location>
        <begin position="203"/>
        <end position="223"/>
    </location>
</feature>
<dbReference type="RefSeq" id="WP_119478819.1">
    <property type="nucleotide sequence ID" value="NZ_QXML01000008.1"/>
</dbReference>
<dbReference type="AlphaFoldDB" id="A0A418PP43"/>
<dbReference type="Proteomes" id="UP000283522">
    <property type="component" value="Unassembled WGS sequence"/>
</dbReference>
<reference evidence="2 3" key="1">
    <citation type="submission" date="2018-09" db="EMBL/GenBank/DDBJ databases">
        <authorList>
            <person name="Wang X."/>
            <person name="Du Z."/>
        </authorList>
    </citation>
    <scope>NUCLEOTIDE SEQUENCE [LARGE SCALE GENOMIC DNA]</scope>
    <source>
        <strain evidence="2 3">N3</strain>
    </source>
</reference>
<dbReference type="EMBL" id="QXML01000008">
    <property type="protein sequence ID" value="RIW13703.1"/>
    <property type="molecule type" value="Genomic_DNA"/>
</dbReference>
<dbReference type="PANTHER" id="PTHR36970:SF1">
    <property type="entry name" value="BESTROPHIN HOMOLOG"/>
    <property type="match status" value="1"/>
</dbReference>
<evidence type="ECO:0008006" key="4">
    <source>
        <dbReference type="Google" id="ProtNLM"/>
    </source>
</evidence>
<feature type="transmembrane region" description="Helical" evidence="1">
    <location>
        <begin position="173"/>
        <end position="191"/>
    </location>
</feature>
<sequence length="251" mass="28938">MEKYLSIINQRTFGILAISLVSTLLIYHFSFTYDLDLTLISIAIVFPLVFTIRSAFKRRDRALEYLSRFRSGLVSVDFSFLSIKKLSKEDKTTIHQQILTTSKAMMDFLDGSIGTLDELRAEASKINQFILDKADLIKPSNRLKIINQLYNVHMGIETVASIKQYNTPKSMRAYCLIFIYLYPIMCTPSIYFKLQQGVHEGNLYLLIFLSLTSSFILISLFNVQEQLENPFDRKGLDDIHAETFAFKTHIN</sequence>
<keyword evidence="1" id="KW-0812">Transmembrane</keyword>
<keyword evidence="3" id="KW-1185">Reference proteome</keyword>
<evidence type="ECO:0000256" key="1">
    <source>
        <dbReference type="SAM" id="Phobius"/>
    </source>
</evidence>
<dbReference type="PANTHER" id="PTHR36970">
    <property type="entry name" value="UNNAMED PRODUCT"/>
    <property type="match status" value="1"/>
</dbReference>
<name>A0A418PP43_9BACT</name>
<dbReference type="OrthoDB" id="977563at2"/>